<dbReference type="GO" id="GO:0006887">
    <property type="term" value="P:exocytosis"/>
    <property type="evidence" value="ECO:0007669"/>
    <property type="project" value="TreeGrafter"/>
</dbReference>
<proteinExistence type="predicted"/>
<dbReference type="Gene3D" id="6.10.140.910">
    <property type="match status" value="1"/>
</dbReference>
<dbReference type="PANTHER" id="PTHR14430:SF0">
    <property type="entry name" value="SEC2P DOMAIN-CONTAINING PROTEIN"/>
    <property type="match status" value="1"/>
</dbReference>
<feature type="region of interest" description="Disordered" evidence="3">
    <location>
        <begin position="149"/>
        <end position="215"/>
    </location>
</feature>
<dbReference type="GO" id="GO:0005085">
    <property type="term" value="F:guanyl-nucleotide exchange factor activity"/>
    <property type="evidence" value="ECO:0007669"/>
    <property type="project" value="InterPro"/>
</dbReference>
<name>A0A1X2G964_9FUNG</name>
<evidence type="ECO:0000256" key="2">
    <source>
        <dbReference type="SAM" id="Coils"/>
    </source>
</evidence>
<feature type="compositionally biased region" description="Basic and acidic residues" evidence="3">
    <location>
        <begin position="189"/>
        <end position="205"/>
    </location>
</feature>
<dbReference type="InterPro" id="IPR009449">
    <property type="entry name" value="Sec2_N"/>
</dbReference>
<dbReference type="Proteomes" id="UP000242146">
    <property type="component" value="Unassembled WGS sequence"/>
</dbReference>
<feature type="region of interest" description="Disordered" evidence="3">
    <location>
        <begin position="375"/>
        <end position="405"/>
    </location>
</feature>
<feature type="coiled-coil region" evidence="2">
    <location>
        <begin position="45"/>
        <end position="100"/>
    </location>
</feature>
<keyword evidence="6" id="KW-1185">Reference proteome</keyword>
<sequence length="535" mass="60824">MTDTLILSQPTPLTTPPPSTMRLPSLDTCQCESLQKQCALQASELSQLKVQLDERHQQLDRLAKDMQELNTKYVAAIDRVADIQHEKDLVEHDLEELSCKLFEEANDMVANEKKEKWILETQLQSVQQLLADEQDQLCELRQRLRQWEDLHQRRRPSHRPSSKKQKKNTPAARRHPSTFTLSSSSSSPDHLDHLDDSLDDLHSSPDHLSVQEEDSDDCWEDAIENIDDPQVRAQHDMALLHQATALPSTPTTDCIRAVSMPPPRSLQVYLRQCTVDQIQLDAFDTFVRSASSVPLKKLSQFPFIKYCQLEDVEPCLRFGPQSRLSVKKMMDFLLHQPCCIEQVSSPQQHQAYLQQSTAAVPAAVAQRNLWDRWHSTSHPSTNQPAQPSPTSQPPDEGSQRSSAASADDITIVCMACGLPRDYSKQSPYYQFRLHDADPWLPIDPYCRDRLVAVCEFFVYIRNIHLRLYTHRSIDDLYAENIRLRLQMFYSRLGTLPVILNKMGLDPASVGKASAPDQGYVSDVSQEAEPACPLPA</sequence>
<dbReference type="SUPFAM" id="SSF144284">
    <property type="entry name" value="Sec2 N-terminal region"/>
    <property type="match status" value="1"/>
</dbReference>
<reference evidence="5 6" key="1">
    <citation type="submission" date="2016-07" db="EMBL/GenBank/DDBJ databases">
        <title>Pervasive Adenine N6-methylation of Active Genes in Fungi.</title>
        <authorList>
            <consortium name="DOE Joint Genome Institute"/>
            <person name="Mondo S.J."/>
            <person name="Dannebaum R.O."/>
            <person name="Kuo R.C."/>
            <person name="Labutti K."/>
            <person name="Haridas S."/>
            <person name="Kuo A."/>
            <person name="Salamov A."/>
            <person name="Ahrendt S.R."/>
            <person name="Lipzen A."/>
            <person name="Sullivan W."/>
            <person name="Andreopoulos W.B."/>
            <person name="Clum A."/>
            <person name="Lindquist E."/>
            <person name="Daum C."/>
            <person name="Ramamoorthy G.K."/>
            <person name="Gryganskyi A."/>
            <person name="Culley D."/>
            <person name="Magnuson J.K."/>
            <person name="James T.Y."/>
            <person name="O'Malley M.A."/>
            <person name="Stajich J.E."/>
            <person name="Spatafora J.W."/>
            <person name="Visel A."/>
            <person name="Grigoriev I.V."/>
        </authorList>
    </citation>
    <scope>NUCLEOTIDE SEQUENCE [LARGE SCALE GENOMIC DNA]</scope>
    <source>
        <strain evidence="5 6">NRRL 3301</strain>
    </source>
</reference>
<comment type="caution">
    <text evidence="5">The sequence shown here is derived from an EMBL/GenBank/DDBJ whole genome shotgun (WGS) entry which is preliminary data.</text>
</comment>
<organism evidence="5 6">
    <name type="scientific">Hesseltinella vesiculosa</name>
    <dbReference type="NCBI Taxonomy" id="101127"/>
    <lineage>
        <taxon>Eukaryota</taxon>
        <taxon>Fungi</taxon>
        <taxon>Fungi incertae sedis</taxon>
        <taxon>Mucoromycota</taxon>
        <taxon>Mucoromycotina</taxon>
        <taxon>Mucoromycetes</taxon>
        <taxon>Mucorales</taxon>
        <taxon>Cunninghamellaceae</taxon>
        <taxon>Hesseltinella</taxon>
    </lineage>
</organism>
<dbReference type="AlphaFoldDB" id="A0A1X2G964"/>
<evidence type="ECO:0000259" key="4">
    <source>
        <dbReference type="Pfam" id="PF06428"/>
    </source>
</evidence>
<dbReference type="EMBL" id="MCGT01000030">
    <property type="protein sequence ID" value="ORX48259.1"/>
    <property type="molecule type" value="Genomic_DNA"/>
</dbReference>
<dbReference type="Pfam" id="PF25555">
    <property type="entry name" value="RAB3A-like_C"/>
    <property type="match status" value="1"/>
</dbReference>
<dbReference type="GO" id="GO:0051286">
    <property type="term" value="C:cell tip"/>
    <property type="evidence" value="ECO:0007669"/>
    <property type="project" value="TreeGrafter"/>
</dbReference>
<keyword evidence="1 2" id="KW-0175">Coiled coil</keyword>
<protein>
    <recommendedName>
        <fullName evidence="4">GDP/GTP exchange factor Sec2 N-terminal domain-containing protein</fullName>
    </recommendedName>
</protein>
<dbReference type="GO" id="GO:0070319">
    <property type="term" value="C:Golgi to plasma membrane transport vesicle"/>
    <property type="evidence" value="ECO:0007669"/>
    <property type="project" value="TreeGrafter"/>
</dbReference>
<dbReference type="Pfam" id="PF06428">
    <property type="entry name" value="Sec2p"/>
    <property type="match status" value="1"/>
</dbReference>
<dbReference type="STRING" id="101127.A0A1X2G964"/>
<evidence type="ECO:0000313" key="6">
    <source>
        <dbReference type="Proteomes" id="UP000242146"/>
    </source>
</evidence>
<evidence type="ECO:0000256" key="3">
    <source>
        <dbReference type="SAM" id="MobiDB-lite"/>
    </source>
</evidence>
<dbReference type="PANTHER" id="PTHR14430">
    <property type="entry name" value="RABIN3-RELATED"/>
    <property type="match status" value="1"/>
</dbReference>
<gene>
    <name evidence="5" type="ORF">DM01DRAFT_1338725</name>
</gene>
<feature type="compositionally biased region" description="Basic residues" evidence="3">
    <location>
        <begin position="152"/>
        <end position="176"/>
    </location>
</feature>
<feature type="domain" description="GDP/GTP exchange factor Sec2 N-terminal" evidence="4">
    <location>
        <begin position="39"/>
        <end position="146"/>
    </location>
</feature>
<dbReference type="OrthoDB" id="5560525at2759"/>
<evidence type="ECO:0000313" key="5">
    <source>
        <dbReference type="EMBL" id="ORX48259.1"/>
    </source>
</evidence>
<dbReference type="InterPro" id="IPR040351">
    <property type="entry name" value="RAB3IL/RAB3IP/Sec2"/>
</dbReference>
<dbReference type="CDD" id="cd21044">
    <property type="entry name" value="Rab11BD_RAB3IP_like"/>
    <property type="match status" value="1"/>
</dbReference>
<evidence type="ECO:0000256" key="1">
    <source>
        <dbReference type="ARBA" id="ARBA00023054"/>
    </source>
</evidence>
<feature type="region of interest" description="Disordered" evidence="3">
    <location>
        <begin position="513"/>
        <end position="535"/>
    </location>
</feature>
<accession>A0A1X2G964</accession>